<evidence type="ECO:0000256" key="1">
    <source>
        <dbReference type="SAM" id="MobiDB-lite"/>
    </source>
</evidence>
<evidence type="ECO:0008006" key="4">
    <source>
        <dbReference type="Google" id="ProtNLM"/>
    </source>
</evidence>
<proteinExistence type="predicted"/>
<dbReference type="SUPFAM" id="SSF51569">
    <property type="entry name" value="Aldolase"/>
    <property type="match status" value="1"/>
</dbReference>
<reference evidence="2 3" key="1">
    <citation type="journal article" date="2014" name="BMC Genomics">
        <title>Comparative genome sequencing reveals chemotype-specific gene clusters in the toxigenic black mold Stachybotrys.</title>
        <authorList>
            <person name="Semeiks J."/>
            <person name="Borek D."/>
            <person name="Otwinowski Z."/>
            <person name="Grishin N.V."/>
        </authorList>
    </citation>
    <scope>NUCLEOTIDE SEQUENCE [LARGE SCALE GENOMIC DNA]</scope>
    <source>
        <strain evidence="3">CBS 109288 / IBT 7711</strain>
    </source>
</reference>
<sequence length="764" mass="83604">MAAVQQLLASPSPSPVTRTNGTNVTNGFNGAPDPIRMDIDRPSQSPVTAPERVYRDAPKQGDTRIVVIMYDPSQEGILSIFAEVLGQPLRLKQGFGEITADDRGYVVGIRASEAKVDLERRHTELVVAVNAHCVDLGMPPDLYLSGHCDYEFLYTHSPFLRRYLARFTSFILGQIVHHDELMAKPRTFFISTTFPNVLAALPNLDILTVGADAVEIRVDLLREPLEDGSFSDVPSLSYVGQQVMLLRQRTELPIIFTTRCTNENGRFPMDNPELYYEYLYRAIQWGVEYIDVELWLPEDIRRRLYERKGNSRITSAFHDFSGTFKWPSAYAQDVYYRSTKFADMVRMMVIINDHNENFELEYFRSKMKSENPNGPPLCAVNMGEAGQFSRLLNKVFTPITHPLLPIIAAPGQMSTAEIHAALSLLGQLPKKSLYGISSSAHRNSTPRAPFYEKCFNELGLPHQFSFVERLPGSPANIEAWCNQRQFGGAYVEPGISAQNLTKHSAFFSTLNNGTGPTLTEAARAIGIIDTIVVKSGSSSTATSTPPSMPSSPPKRYSGSFGPVFQPGLPPNTSLIFDNAGWKGILSTLTRDLAPSAYSGRSAVVLASSSDDAAPVYFALKALKISKIYTVGFRTPSALARNAPPIEPFISMESLQRARSGSSDTASPFVIVSALAPEKSNLVGMLLRVFGAAGLTGPKRKVFLDLAGGAALQSGDLAIAAEKSGFTAFGAADVSAFTTVESLRLLVGQNVPYSFVRFAGGRSLF</sequence>
<organism evidence="2 3">
    <name type="scientific">Stachybotrys chartarum (strain CBS 109288 / IBT 7711)</name>
    <name type="common">Toxic black mold</name>
    <name type="synonym">Stilbospora chartarum</name>
    <dbReference type="NCBI Taxonomy" id="1280523"/>
    <lineage>
        <taxon>Eukaryota</taxon>
        <taxon>Fungi</taxon>
        <taxon>Dikarya</taxon>
        <taxon>Ascomycota</taxon>
        <taxon>Pezizomycotina</taxon>
        <taxon>Sordariomycetes</taxon>
        <taxon>Hypocreomycetidae</taxon>
        <taxon>Hypocreales</taxon>
        <taxon>Stachybotryaceae</taxon>
        <taxon>Stachybotrys</taxon>
    </lineage>
</organism>
<dbReference type="InterPro" id="IPR050068">
    <property type="entry name" value="MurA_subfamily"/>
</dbReference>
<dbReference type="AlphaFoldDB" id="A0A084AG36"/>
<evidence type="ECO:0000313" key="2">
    <source>
        <dbReference type="EMBL" id="KEY64265.1"/>
    </source>
</evidence>
<dbReference type="HOGENOM" id="CLU_009960_0_0_1"/>
<dbReference type="CDD" id="cd00502">
    <property type="entry name" value="DHQase_I"/>
    <property type="match status" value="1"/>
</dbReference>
<dbReference type="OrthoDB" id="197068at2759"/>
<protein>
    <recommendedName>
        <fullName evidence="4">3-dehydroquinate dehydratase I</fullName>
    </recommendedName>
</protein>
<accession>A0A084AG36</accession>
<dbReference type="FunFam" id="3.20.20.70:FF:000135">
    <property type="entry name" value="Pentafunctional AROM polypeptide"/>
    <property type="match status" value="1"/>
</dbReference>
<dbReference type="InterPro" id="IPR001381">
    <property type="entry name" value="DHquinase_I"/>
</dbReference>
<dbReference type="InterPro" id="IPR013785">
    <property type="entry name" value="Aldolase_TIM"/>
</dbReference>
<gene>
    <name evidence="2" type="ORF">S7711_09866</name>
</gene>
<feature type="region of interest" description="Disordered" evidence="1">
    <location>
        <begin position="1"/>
        <end position="51"/>
    </location>
</feature>
<dbReference type="EMBL" id="KL648746">
    <property type="protein sequence ID" value="KEY64265.1"/>
    <property type="molecule type" value="Genomic_DNA"/>
</dbReference>
<feature type="compositionally biased region" description="Low complexity" evidence="1">
    <location>
        <begin position="536"/>
        <end position="545"/>
    </location>
</feature>
<feature type="region of interest" description="Disordered" evidence="1">
    <location>
        <begin position="536"/>
        <end position="556"/>
    </location>
</feature>
<keyword evidence="3" id="KW-1185">Reference proteome</keyword>
<dbReference type="Proteomes" id="UP000028045">
    <property type="component" value="Unassembled WGS sequence"/>
</dbReference>
<dbReference type="Pfam" id="PF01487">
    <property type="entry name" value="DHquinase_I"/>
    <property type="match status" value="1"/>
</dbReference>
<dbReference type="Gene3D" id="3.20.20.70">
    <property type="entry name" value="Aldolase class I"/>
    <property type="match status" value="1"/>
</dbReference>
<feature type="compositionally biased region" description="Low complexity" evidence="1">
    <location>
        <begin position="17"/>
        <end position="30"/>
    </location>
</feature>
<dbReference type="NCBIfam" id="TIGR01093">
    <property type="entry name" value="aroD"/>
    <property type="match status" value="1"/>
</dbReference>
<dbReference type="PANTHER" id="PTHR43783:SF1">
    <property type="entry name" value="UDP-N-ACETYLGLUCOSAMINE 1-CARBOXYVINYLTRANSFERASE"/>
    <property type="match status" value="1"/>
</dbReference>
<name>A0A084AG36_STACB</name>
<dbReference type="PANTHER" id="PTHR43783">
    <property type="entry name" value="UDP-N-ACETYLGLUCOSAMINE 1-CARBOXYVINYLTRANSFERASE"/>
    <property type="match status" value="1"/>
</dbReference>
<evidence type="ECO:0000313" key="3">
    <source>
        <dbReference type="Proteomes" id="UP000028045"/>
    </source>
</evidence>
<dbReference type="GO" id="GO:0003855">
    <property type="term" value="F:3-dehydroquinate dehydratase activity"/>
    <property type="evidence" value="ECO:0007669"/>
    <property type="project" value="InterPro"/>
</dbReference>